<keyword evidence="5" id="KW-1133">Transmembrane helix</keyword>
<dbReference type="GO" id="GO:0008270">
    <property type="term" value="F:zinc ion binding"/>
    <property type="evidence" value="ECO:0007669"/>
    <property type="project" value="UniProtKB-KW"/>
</dbReference>
<dbReference type="Ensembl" id="ENSNMLT00000016580.1">
    <property type="protein sequence ID" value="ENSNMLP00000014752.1"/>
    <property type="gene ID" value="ENSNMLG00000009817.1"/>
</dbReference>
<dbReference type="PROSITE" id="PS50089">
    <property type="entry name" value="ZF_RING_2"/>
    <property type="match status" value="1"/>
</dbReference>
<dbReference type="PROSITE" id="PS00518">
    <property type="entry name" value="ZF_RING_1"/>
    <property type="match status" value="1"/>
</dbReference>
<proteinExistence type="predicted"/>
<keyword evidence="5" id="KW-0812">Transmembrane</keyword>
<protein>
    <submittedName>
        <fullName evidence="8">Tripartite motif containing 59</fullName>
    </submittedName>
</protein>
<keyword evidence="2 4" id="KW-0863">Zinc-finger</keyword>
<reference evidence="8" key="2">
    <citation type="submission" date="2025-09" db="UniProtKB">
        <authorList>
            <consortium name="Ensembl"/>
        </authorList>
    </citation>
    <scope>IDENTIFICATION</scope>
</reference>
<dbReference type="SMART" id="SM00184">
    <property type="entry name" value="RING"/>
    <property type="match status" value="1"/>
</dbReference>
<dbReference type="InterPro" id="IPR000315">
    <property type="entry name" value="Znf_B-box"/>
</dbReference>
<dbReference type="PROSITE" id="PS50119">
    <property type="entry name" value="ZF_BBOX"/>
    <property type="match status" value="1"/>
</dbReference>
<accession>A0A8C6WL15</accession>
<evidence type="ECO:0000256" key="5">
    <source>
        <dbReference type="SAM" id="Phobius"/>
    </source>
</evidence>
<dbReference type="Gene3D" id="3.30.160.60">
    <property type="entry name" value="Classic Zinc Finger"/>
    <property type="match status" value="1"/>
</dbReference>
<feature type="domain" description="B box-type" evidence="7">
    <location>
        <begin position="96"/>
        <end position="134"/>
    </location>
</feature>
<feature type="domain" description="RING-type" evidence="6">
    <location>
        <begin position="10"/>
        <end position="60"/>
    </location>
</feature>
<evidence type="ECO:0000256" key="3">
    <source>
        <dbReference type="ARBA" id="ARBA00022833"/>
    </source>
</evidence>
<evidence type="ECO:0000256" key="4">
    <source>
        <dbReference type="PROSITE-ProRule" id="PRU00024"/>
    </source>
</evidence>
<keyword evidence="1" id="KW-0479">Metal-binding</keyword>
<dbReference type="InterPro" id="IPR017907">
    <property type="entry name" value="Znf_RING_CS"/>
</dbReference>
<evidence type="ECO:0000256" key="2">
    <source>
        <dbReference type="ARBA" id="ARBA00022771"/>
    </source>
</evidence>
<dbReference type="PANTHER" id="PTHR24103">
    <property type="entry name" value="E3 UBIQUITIN-PROTEIN LIGASE TRIM"/>
    <property type="match status" value="1"/>
</dbReference>
<evidence type="ECO:0000313" key="8">
    <source>
        <dbReference type="Ensembl" id="ENSNMLP00000014752.1"/>
    </source>
</evidence>
<dbReference type="SUPFAM" id="SSF57850">
    <property type="entry name" value="RING/U-box"/>
    <property type="match status" value="1"/>
</dbReference>
<sequence>MERLEEDLTCAVCYSLFSDPRVLPCSHTFCKTCLDTLLQVSSNYNIWRPLRQPLKCPSCRNVAELPPAGTGALPCNVSLKAIIEKYQRNGHPHGPLCEEHQQQPLNMYCVEDRKLICGLCLTVGHHQGHIIDDLQAAYIREKQTPQILAKLSEKKCLQVCEIGNELELKKELCEDALRQDRQEVLQFFQRLEASLAKKNLHIWLNSLEDEDSALVFLDKVHVFKERVEEFIQTPLPSVLSLSVSPRAADYLHTHWPAVTISSLDEAPVPKISCCTRCHSKQHSVRPASWFHYVGPIVLVFLLIALWGYPLDGLLDFSQLSSIAQVVHSMSSELITSVWMLNTKCMHFLCSLIPNKDFYIVFFRVTLNFQQN</sequence>
<name>A0A8C6WL15_9GOBI</name>
<keyword evidence="3" id="KW-0862">Zinc</keyword>
<dbReference type="InterPro" id="IPR027370">
    <property type="entry name" value="Znf-RING_euk"/>
</dbReference>
<reference evidence="8" key="1">
    <citation type="submission" date="2025-08" db="UniProtKB">
        <authorList>
            <consortium name="Ensembl"/>
        </authorList>
    </citation>
    <scope>IDENTIFICATION</scope>
</reference>
<dbReference type="Proteomes" id="UP000694523">
    <property type="component" value="Unplaced"/>
</dbReference>
<dbReference type="Pfam" id="PF13445">
    <property type="entry name" value="zf-RING_UBOX"/>
    <property type="match status" value="1"/>
</dbReference>
<evidence type="ECO:0000313" key="9">
    <source>
        <dbReference type="Proteomes" id="UP000694523"/>
    </source>
</evidence>
<feature type="transmembrane region" description="Helical" evidence="5">
    <location>
        <begin position="289"/>
        <end position="308"/>
    </location>
</feature>
<dbReference type="InterPro" id="IPR001841">
    <property type="entry name" value="Znf_RING"/>
</dbReference>
<evidence type="ECO:0000259" key="6">
    <source>
        <dbReference type="PROSITE" id="PS50089"/>
    </source>
</evidence>
<keyword evidence="5" id="KW-0472">Membrane</keyword>
<dbReference type="InterPro" id="IPR050143">
    <property type="entry name" value="TRIM/RBCC"/>
</dbReference>
<dbReference type="AlphaFoldDB" id="A0A8C6WL15"/>
<dbReference type="Gene3D" id="3.30.40.10">
    <property type="entry name" value="Zinc/RING finger domain, C3HC4 (zinc finger)"/>
    <property type="match status" value="1"/>
</dbReference>
<dbReference type="SUPFAM" id="SSF57845">
    <property type="entry name" value="B-box zinc-binding domain"/>
    <property type="match status" value="1"/>
</dbReference>
<organism evidence="8 9">
    <name type="scientific">Neogobius melanostomus</name>
    <name type="common">round goby</name>
    <dbReference type="NCBI Taxonomy" id="47308"/>
    <lineage>
        <taxon>Eukaryota</taxon>
        <taxon>Metazoa</taxon>
        <taxon>Chordata</taxon>
        <taxon>Craniata</taxon>
        <taxon>Vertebrata</taxon>
        <taxon>Euteleostomi</taxon>
        <taxon>Actinopterygii</taxon>
        <taxon>Neopterygii</taxon>
        <taxon>Teleostei</taxon>
        <taxon>Neoteleostei</taxon>
        <taxon>Acanthomorphata</taxon>
        <taxon>Gobiaria</taxon>
        <taxon>Gobiiformes</taxon>
        <taxon>Gobioidei</taxon>
        <taxon>Gobiidae</taxon>
        <taxon>Benthophilinae</taxon>
        <taxon>Neogobiini</taxon>
        <taxon>Neogobius</taxon>
    </lineage>
</organism>
<dbReference type="SMART" id="SM00336">
    <property type="entry name" value="BBOX"/>
    <property type="match status" value="1"/>
</dbReference>
<dbReference type="Pfam" id="PF00643">
    <property type="entry name" value="zf-B_box"/>
    <property type="match status" value="1"/>
</dbReference>
<evidence type="ECO:0000259" key="7">
    <source>
        <dbReference type="PROSITE" id="PS50119"/>
    </source>
</evidence>
<evidence type="ECO:0000256" key="1">
    <source>
        <dbReference type="ARBA" id="ARBA00022723"/>
    </source>
</evidence>
<keyword evidence="9" id="KW-1185">Reference proteome</keyword>
<dbReference type="InterPro" id="IPR013083">
    <property type="entry name" value="Znf_RING/FYVE/PHD"/>
</dbReference>